<dbReference type="Pfam" id="PF06779">
    <property type="entry name" value="MFS_4"/>
    <property type="match status" value="1"/>
</dbReference>
<dbReference type="GO" id="GO:0022857">
    <property type="term" value="F:transmembrane transporter activity"/>
    <property type="evidence" value="ECO:0007669"/>
    <property type="project" value="InterPro"/>
</dbReference>
<dbReference type="Proteomes" id="UP000004931">
    <property type="component" value="Unassembled WGS sequence"/>
</dbReference>
<name>A0YE92_9GAMM</name>
<dbReference type="Gene3D" id="1.20.1250.20">
    <property type="entry name" value="MFS general substrate transporter like domains"/>
    <property type="match status" value="2"/>
</dbReference>
<protein>
    <submittedName>
        <fullName evidence="6">Permease of the major facilitator superfamily protein</fullName>
    </submittedName>
</protein>
<feature type="domain" description="Major facilitator superfamily (MFS) profile" evidence="5">
    <location>
        <begin position="1"/>
        <end position="376"/>
    </location>
</feature>
<evidence type="ECO:0000256" key="3">
    <source>
        <dbReference type="ARBA" id="ARBA00023136"/>
    </source>
</evidence>
<keyword evidence="7" id="KW-1185">Reference proteome</keyword>
<dbReference type="PROSITE" id="PS50850">
    <property type="entry name" value="MFS"/>
    <property type="match status" value="1"/>
</dbReference>
<gene>
    <name evidence="6" type="ORF">GP2143_02354</name>
</gene>
<organism evidence="6 7">
    <name type="scientific">marine gamma proteobacterium HTCC2143</name>
    <dbReference type="NCBI Taxonomy" id="247633"/>
    <lineage>
        <taxon>Bacteria</taxon>
        <taxon>Pseudomonadati</taxon>
        <taxon>Pseudomonadota</taxon>
        <taxon>Gammaproteobacteria</taxon>
        <taxon>Cellvibrionales</taxon>
        <taxon>Spongiibacteraceae</taxon>
        <taxon>BD1-7 clade</taxon>
    </lineage>
</organism>
<evidence type="ECO:0000313" key="7">
    <source>
        <dbReference type="Proteomes" id="UP000004931"/>
    </source>
</evidence>
<evidence type="ECO:0000256" key="4">
    <source>
        <dbReference type="SAM" id="Phobius"/>
    </source>
</evidence>
<feature type="transmembrane region" description="Helical" evidence="4">
    <location>
        <begin position="86"/>
        <end position="107"/>
    </location>
</feature>
<sequence>MAAAVAQSFGRFSYGLLLPAIRDDLGISNTVAGLLGAANVGAYLLGTLVVAWATSYYRLLKVLRLGLVLSTTGLLLASLASSPQLLAAALFVAGIGGACVWIPAPMIAADALPASLRGLAIGLMGSGIGIGVASVSMLSGSLRTVQGDQAWSSVYQIMATIGLAVLLGVLFLVRHQQATPTGGGGFGGFAALGRMQGWLPLIFAYAIFGFIYLLVMGFLTTRLEDDSAWSSLDAAFAFTSMGIAMIFGGPAFVALADRISTRLALATAFSLWPVLVFIVLTGVYAPTLIACIGLGFLFSGLPSLITLYVVENATPEDYGPSFAAATLAFGLAQTISPPMGGILADISGSFKWVFIVSGAMGILGFIAALKLPKGDPG</sequence>
<dbReference type="GO" id="GO:0005886">
    <property type="term" value="C:plasma membrane"/>
    <property type="evidence" value="ECO:0007669"/>
    <property type="project" value="TreeGrafter"/>
</dbReference>
<dbReference type="AlphaFoldDB" id="A0YE92"/>
<feature type="transmembrane region" description="Helical" evidence="4">
    <location>
        <begin position="287"/>
        <end position="310"/>
    </location>
</feature>
<evidence type="ECO:0000259" key="5">
    <source>
        <dbReference type="PROSITE" id="PS50850"/>
    </source>
</evidence>
<dbReference type="eggNOG" id="COG2814">
    <property type="taxonomic scope" value="Bacteria"/>
</dbReference>
<feature type="transmembrane region" description="Helical" evidence="4">
    <location>
        <begin position="62"/>
        <end position="80"/>
    </location>
</feature>
<dbReference type="EMBL" id="AAVT01000006">
    <property type="protein sequence ID" value="EAW30728.1"/>
    <property type="molecule type" value="Genomic_DNA"/>
</dbReference>
<proteinExistence type="predicted"/>
<dbReference type="InterPro" id="IPR036259">
    <property type="entry name" value="MFS_trans_sf"/>
</dbReference>
<keyword evidence="1 4" id="KW-0812">Transmembrane</keyword>
<dbReference type="InterPro" id="IPR020846">
    <property type="entry name" value="MFS_dom"/>
</dbReference>
<dbReference type="InterPro" id="IPR010645">
    <property type="entry name" value="MFS_4"/>
</dbReference>
<evidence type="ECO:0000256" key="1">
    <source>
        <dbReference type="ARBA" id="ARBA00022692"/>
    </source>
</evidence>
<feature type="transmembrane region" description="Helical" evidence="4">
    <location>
        <begin position="154"/>
        <end position="173"/>
    </location>
</feature>
<keyword evidence="3 4" id="KW-0472">Membrane</keyword>
<feature type="transmembrane region" description="Helical" evidence="4">
    <location>
        <begin position="198"/>
        <end position="219"/>
    </location>
</feature>
<dbReference type="PANTHER" id="PTHR23537">
    <property type="match status" value="1"/>
</dbReference>
<accession>A0YE92</accession>
<feature type="transmembrane region" description="Helical" evidence="4">
    <location>
        <begin position="263"/>
        <end position="281"/>
    </location>
</feature>
<feature type="transmembrane region" description="Helical" evidence="4">
    <location>
        <begin position="119"/>
        <end position="142"/>
    </location>
</feature>
<dbReference type="STRING" id="247633.GP2143_02354"/>
<feature type="transmembrane region" description="Helical" evidence="4">
    <location>
        <begin position="234"/>
        <end position="256"/>
    </location>
</feature>
<comment type="caution">
    <text evidence="6">The sequence shown here is derived from an EMBL/GenBank/DDBJ whole genome shotgun (WGS) entry which is preliminary data.</text>
</comment>
<keyword evidence="2 4" id="KW-1133">Transmembrane helix</keyword>
<feature type="transmembrane region" description="Helical" evidence="4">
    <location>
        <begin position="31"/>
        <end position="53"/>
    </location>
</feature>
<evidence type="ECO:0000256" key="2">
    <source>
        <dbReference type="ARBA" id="ARBA00022989"/>
    </source>
</evidence>
<feature type="transmembrane region" description="Helical" evidence="4">
    <location>
        <begin position="350"/>
        <end position="369"/>
    </location>
</feature>
<reference evidence="6 7" key="1">
    <citation type="journal article" date="2010" name="J. Bacteriol.">
        <title>Genome sequence of the oligotrophic marine Gammaproteobacterium HTCC2143, isolated from the Oregon Coast.</title>
        <authorList>
            <person name="Oh H.M."/>
            <person name="Kang I."/>
            <person name="Ferriera S."/>
            <person name="Giovannoni S.J."/>
            <person name="Cho J.C."/>
        </authorList>
    </citation>
    <scope>NUCLEOTIDE SEQUENCE [LARGE SCALE GENOMIC DNA]</scope>
    <source>
        <strain evidence="6 7">HTCC2143</strain>
    </source>
</reference>
<evidence type="ECO:0000313" key="6">
    <source>
        <dbReference type="EMBL" id="EAW30728.1"/>
    </source>
</evidence>
<dbReference type="SUPFAM" id="SSF103473">
    <property type="entry name" value="MFS general substrate transporter"/>
    <property type="match status" value="1"/>
</dbReference>
<feature type="transmembrane region" description="Helical" evidence="4">
    <location>
        <begin position="322"/>
        <end position="344"/>
    </location>
</feature>
<dbReference type="PANTHER" id="PTHR23537:SF1">
    <property type="entry name" value="SUGAR TRANSPORTER"/>
    <property type="match status" value="1"/>
</dbReference>